<protein>
    <recommendedName>
        <fullName evidence="5">Release factor glutamine methyltransferase</fullName>
        <shortName evidence="5">RF MTase</shortName>
        <ecNumber evidence="5">2.1.1.297</ecNumber>
    </recommendedName>
    <alternativeName>
        <fullName evidence="5">N5-glutamine methyltransferase PrmC</fullName>
    </alternativeName>
    <alternativeName>
        <fullName evidence="5">Protein-(glutamine-N5) MTase PrmC</fullName>
    </alternativeName>
    <alternativeName>
        <fullName evidence="5">Protein-glutamine N-methyltransferase PrmC</fullName>
    </alternativeName>
</protein>
<feature type="binding site" evidence="5">
    <location>
        <position position="183"/>
    </location>
    <ligand>
        <name>S-adenosyl-L-methionine</name>
        <dbReference type="ChEBI" id="CHEBI:59789"/>
    </ligand>
</feature>
<evidence type="ECO:0000256" key="2">
    <source>
        <dbReference type="ARBA" id="ARBA00022679"/>
    </source>
</evidence>
<evidence type="ECO:0000256" key="3">
    <source>
        <dbReference type="ARBA" id="ARBA00022691"/>
    </source>
</evidence>
<dbReference type="NCBIfam" id="TIGR03534">
    <property type="entry name" value="RF_mod_PrmC"/>
    <property type="match status" value="1"/>
</dbReference>
<feature type="binding site" evidence="5">
    <location>
        <begin position="118"/>
        <end position="122"/>
    </location>
    <ligand>
        <name>S-adenosyl-L-methionine</name>
        <dbReference type="ChEBI" id="CHEBI:59789"/>
    </ligand>
</feature>
<feature type="binding site" evidence="5">
    <location>
        <begin position="183"/>
        <end position="186"/>
    </location>
    <ligand>
        <name>substrate</name>
    </ligand>
</feature>
<feature type="binding site" evidence="5">
    <location>
        <position position="141"/>
    </location>
    <ligand>
        <name>S-adenosyl-L-methionine</name>
        <dbReference type="ChEBI" id="CHEBI:59789"/>
    </ligand>
</feature>
<proteinExistence type="inferred from homology"/>
<evidence type="ECO:0000256" key="5">
    <source>
        <dbReference type="HAMAP-Rule" id="MF_02126"/>
    </source>
</evidence>
<comment type="similarity">
    <text evidence="5">Belongs to the protein N5-glutamine methyltransferase family. PrmC subfamily.</text>
</comment>
<dbReference type="PANTHER" id="PTHR18895:SF74">
    <property type="entry name" value="MTRF1L RELEASE FACTOR GLUTAMINE METHYLTRANSFERASE"/>
    <property type="match status" value="1"/>
</dbReference>
<dbReference type="CDD" id="cd02440">
    <property type="entry name" value="AdoMet_MTases"/>
    <property type="match status" value="1"/>
</dbReference>
<comment type="function">
    <text evidence="5">Methylates the class 1 translation termination release factors RF1/PrfA and RF2/PrfB on the glutamine residue of the universally conserved GGQ motif.</text>
</comment>
<dbReference type="PROSITE" id="PS00092">
    <property type="entry name" value="N6_MTASE"/>
    <property type="match status" value="1"/>
</dbReference>
<dbReference type="EMBL" id="UGTH01000001">
    <property type="protein sequence ID" value="SUB76236.1"/>
    <property type="molecule type" value="Genomic_DNA"/>
</dbReference>
<dbReference type="EC" id="2.1.1.297" evidence="5"/>
<dbReference type="InterPro" id="IPR007848">
    <property type="entry name" value="Small_mtfrase_dom"/>
</dbReference>
<sequence>MEISEIFKLGKEYYLDSQYADVNREIKMIISEVLNLEESYITVHDDIEVNSDDEKKIFEILNRRKNGEPLQYILGHQFFYKHDFVVDKNVLIPRYDTEISVETILKAIKKNDRVLEIGCGTGCVSISIALERNYVKIDSIDISDYAIENTLKNVRKYNCENIKVFKSDIYQNVTDKYDIIYSNPPYIPTREIEKLQIEVQREPILALDGGCDGLSIYRRIIKDLDKYLTKQGFLILEIGYEQAKDITNLLGDYNTLVLKDLSGHDRVVIATKGDIDVRKFRSF</sequence>
<gene>
    <name evidence="5 8" type="primary">prmC</name>
    <name evidence="8" type="ORF">NCTC11088_02051</name>
</gene>
<dbReference type="HAMAP" id="MF_02126">
    <property type="entry name" value="RF_methyltr_PrmC"/>
    <property type="match status" value="1"/>
</dbReference>
<dbReference type="Gene3D" id="1.10.8.10">
    <property type="entry name" value="DNA helicase RuvA subunit, C-terminal domain"/>
    <property type="match status" value="1"/>
</dbReference>
<comment type="catalytic activity">
    <reaction evidence="4 5">
        <text>L-glutaminyl-[peptide chain release factor] + S-adenosyl-L-methionine = N(5)-methyl-L-glutaminyl-[peptide chain release factor] + S-adenosyl-L-homocysteine + H(+)</text>
        <dbReference type="Rhea" id="RHEA:42896"/>
        <dbReference type="Rhea" id="RHEA-COMP:10271"/>
        <dbReference type="Rhea" id="RHEA-COMP:10272"/>
        <dbReference type="ChEBI" id="CHEBI:15378"/>
        <dbReference type="ChEBI" id="CHEBI:30011"/>
        <dbReference type="ChEBI" id="CHEBI:57856"/>
        <dbReference type="ChEBI" id="CHEBI:59789"/>
        <dbReference type="ChEBI" id="CHEBI:61891"/>
        <dbReference type="EC" id="2.1.1.297"/>
    </reaction>
</comment>
<evidence type="ECO:0000256" key="4">
    <source>
        <dbReference type="ARBA" id="ARBA00048391"/>
    </source>
</evidence>
<feature type="domain" description="Methyltransferase small" evidence="6">
    <location>
        <begin position="104"/>
        <end position="190"/>
    </location>
</feature>
<dbReference type="InterPro" id="IPR019874">
    <property type="entry name" value="RF_methyltr_PrmC"/>
</dbReference>
<dbReference type="Gene3D" id="3.40.50.150">
    <property type="entry name" value="Vaccinia Virus protein VP39"/>
    <property type="match status" value="1"/>
</dbReference>
<evidence type="ECO:0000259" key="6">
    <source>
        <dbReference type="Pfam" id="PF05175"/>
    </source>
</evidence>
<name>A0A379DE30_9FIRM</name>
<feature type="domain" description="Release factor glutamine methyltransferase N-terminal" evidence="7">
    <location>
        <begin position="19"/>
        <end position="75"/>
    </location>
</feature>
<keyword evidence="2 5" id="KW-0808">Transferase</keyword>
<dbReference type="InterPro" id="IPR002052">
    <property type="entry name" value="DNA_methylase_N6_adenine_CS"/>
</dbReference>
<dbReference type="RefSeq" id="WP_004822755.1">
    <property type="nucleotide sequence ID" value="NZ_UGTH01000001.1"/>
</dbReference>
<evidence type="ECO:0000313" key="8">
    <source>
        <dbReference type="EMBL" id="SUB76236.1"/>
    </source>
</evidence>
<accession>A0A379DE30</accession>
<dbReference type="PANTHER" id="PTHR18895">
    <property type="entry name" value="HEMK METHYLTRANSFERASE"/>
    <property type="match status" value="1"/>
</dbReference>
<evidence type="ECO:0000259" key="7">
    <source>
        <dbReference type="Pfam" id="PF17827"/>
    </source>
</evidence>
<organism evidence="8 9">
    <name type="scientific">Peptoniphilus indolicus</name>
    <dbReference type="NCBI Taxonomy" id="33030"/>
    <lineage>
        <taxon>Bacteria</taxon>
        <taxon>Bacillati</taxon>
        <taxon>Bacillota</taxon>
        <taxon>Tissierellia</taxon>
        <taxon>Tissierellales</taxon>
        <taxon>Peptoniphilaceae</taxon>
        <taxon>Peptoniphilus</taxon>
    </lineage>
</organism>
<dbReference type="NCBIfam" id="TIGR00537">
    <property type="entry name" value="hemK_rel_arch"/>
    <property type="match status" value="1"/>
</dbReference>
<dbReference type="GO" id="GO:0102559">
    <property type="term" value="F:peptide chain release factor N(5)-glutamine methyltransferase activity"/>
    <property type="evidence" value="ECO:0007669"/>
    <property type="project" value="UniProtKB-EC"/>
</dbReference>
<dbReference type="InterPro" id="IPR029063">
    <property type="entry name" value="SAM-dependent_MTases_sf"/>
</dbReference>
<evidence type="ECO:0000256" key="1">
    <source>
        <dbReference type="ARBA" id="ARBA00022603"/>
    </source>
</evidence>
<dbReference type="Pfam" id="PF17827">
    <property type="entry name" value="PrmC_N"/>
    <property type="match status" value="1"/>
</dbReference>
<keyword evidence="3 5" id="KW-0949">S-adenosyl-L-methionine</keyword>
<dbReference type="Pfam" id="PF05175">
    <property type="entry name" value="MTS"/>
    <property type="match status" value="1"/>
</dbReference>
<dbReference type="SUPFAM" id="SSF53335">
    <property type="entry name" value="S-adenosyl-L-methionine-dependent methyltransferases"/>
    <property type="match status" value="1"/>
</dbReference>
<dbReference type="NCBIfam" id="TIGR00536">
    <property type="entry name" value="hemK_fam"/>
    <property type="match status" value="1"/>
</dbReference>
<keyword evidence="1 5" id="KW-0489">Methyltransferase</keyword>
<dbReference type="Proteomes" id="UP000254777">
    <property type="component" value="Unassembled WGS sequence"/>
</dbReference>
<dbReference type="InterPro" id="IPR050320">
    <property type="entry name" value="N5-glutamine_MTase"/>
</dbReference>
<dbReference type="InterPro" id="IPR004556">
    <property type="entry name" value="HemK-like"/>
</dbReference>
<dbReference type="InterPro" id="IPR004557">
    <property type="entry name" value="PrmC-related"/>
</dbReference>
<reference evidence="8 9" key="1">
    <citation type="submission" date="2018-06" db="EMBL/GenBank/DDBJ databases">
        <authorList>
            <consortium name="Pathogen Informatics"/>
            <person name="Doyle S."/>
        </authorList>
    </citation>
    <scope>NUCLEOTIDE SEQUENCE [LARGE SCALE GENOMIC DNA]</scope>
    <source>
        <strain evidence="8 9">NCTC11088</strain>
    </source>
</reference>
<dbReference type="AlphaFoldDB" id="A0A379DE30"/>
<dbReference type="GO" id="GO:0003676">
    <property type="term" value="F:nucleic acid binding"/>
    <property type="evidence" value="ECO:0007669"/>
    <property type="project" value="InterPro"/>
</dbReference>
<evidence type="ECO:0000313" key="9">
    <source>
        <dbReference type="Proteomes" id="UP000254777"/>
    </source>
</evidence>
<dbReference type="InterPro" id="IPR040758">
    <property type="entry name" value="PrmC_N"/>
</dbReference>
<comment type="caution">
    <text evidence="5">Lacks conserved residue(s) required for the propagation of feature annotation.</text>
</comment>
<dbReference type="GO" id="GO:0032259">
    <property type="term" value="P:methylation"/>
    <property type="evidence" value="ECO:0007669"/>
    <property type="project" value="UniProtKB-KW"/>
</dbReference>